<keyword evidence="2" id="KW-1185">Reference proteome</keyword>
<gene>
    <name evidence="1" type="ORF">Ppb6_01583</name>
</gene>
<evidence type="ECO:0000313" key="1">
    <source>
        <dbReference type="EMBL" id="OCQ53182.1"/>
    </source>
</evidence>
<organism evidence="1 2">
    <name type="scientific">Photorhabdus australis subsp. thailandensis</name>
    <dbReference type="NCBI Taxonomy" id="2805096"/>
    <lineage>
        <taxon>Bacteria</taxon>
        <taxon>Pseudomonadati</taxon>
        <taxon>Pseudomonadota</taxon>
        <taxon>Gammaproteobacteria</taxon>
        <taxon>Enterobacterales</taxon>
        <taxon>Morganellaceae</taxon>
        <taxon>Photorhabdus</taxon>
    </lineage>
</organism>
<proteinExistence type="predicted"/>
<protein>
    <submittedName>
        <fullName evidence="1">Uncharacterized protein</fullName>
    </submittedName>
</protein>
<evidence type="ECO:0000313" key="2">
    <source>
        <dbReference type="Proteomes" id="UP000093476"/>
    </source>
</evidence>
<reference evidence="1 2" key="1">
    <citation type="submission" date="2015-12" db="EMBL/GenBank/DDBJ databases">
        <title>Genome comparisons provide insights into the role of secondary metabolites in the pathogenic phase of the Photorhabdus life cycle.</title>
        <authorList>
            <person name="Tobias N.J."/>
            <person name="Mishra B."/>
            <person name="Gupta D.K."/>
            <person name="Thines M."/>
            <person name="Stinear T.P."/>
            <person name="Bode H.B."/>
        </authorList>
    </citation>
    <scope>NUCLEOTIDE SEQUENCE [LARGE SCALE GENOMIC DNA]</scope>
    <source>
        <strain evidence="1 2">PB68.1</strain>
    </source>
</reference>
<comment type="caution">
    <text evidence="1">The sequence shown here is derived from an EMBL/GenBank/DDBJ whole genome shotgun (WGS) entry which is preliminary data.</text>
</comment>
<accession>A0A1C0U5I2</accession>
<dbReference type="AlphaFoldDB" id="A0A1C0U5I2"/>
<sequence>MILALADRVKNINIVMGACSNDEKAGNRLFTVSFNLSFSEVASEYWLFGN</sequence>
<dbReference type="Proteomes" id="UP000093476">
    <property type="component" value="Unassembled WGS sequence"/>
</dbReference>
<dbReference type="EMBL" id="LOMY01000051">
    <property type="protein sequence ID" value="OCQ53182.1"/>
    <property type="molecule type" value="Genomic_DNA"/>
</dbReference>
<name>A0A1C0U5I2_9GAMM</name>